<reference evidence="3 4" key="1">
    <citation type="submission" date="2011-09" db="EMBL/GenBank/DDBJ databases">
        <authorList>
            <consortium name="US DOE Joint Genome Institute (JGI-PGF)"/>
            <person name="Lucas S."/>
            <person name="Han J."/>
            <person name="Lapidus A."/>
            <person name="Cheng J.-F."/>
            <person name="Goodwin L."/>
            <person name="Pitluck S."/>
            <person name="Peters L."/>
            <person name="Land M.L."/>
            <person name="Hauser L."/>
            <person name="Orellana R."/>
            <person name="Lovley D."/>
            <person name="Woyke T.J."/>
        </authorList>
    </citation>
    <scope>NUCLEOTIDE SEQUENCE [LARGE SCALE GENOMIC DNA]</scope>
    <source>
        <strain evidence="3 4">2ac9</strain>
    </source>
</reference>
<evidence type="ECO:0000256" key="1">
    <source>
        <dbReference type="ARBA" id="ARBA00022729"/>
    </source>
</evidence>
<dbReference type="EMBL" id="CM001488">
    <property type="protein sequence ID" value="EIM62781.1"/>
    <property type="molecule type" value="Genomic_DNA"/>
</dbReference>
<dbReference type="InterPro" id="IPR038404">
    <property type="entry name" value="TRAP_DctP_sf"/>
</dbReference>
<dbReference type="InterPro" id="IPR018389">
    <property type="entry name" value="DctP_fam"/>
</dbReference>
<dbReference type="HOGENOM" id="CLU_036176_2_1_7"/>
<dbReference type="STRING" id="879212.DespoDRAFT_00797"/>
<sequence length="330" mass="36686">MKRWSVLLVLLLCVSWAPHISAKTTFRYSNFFPPTHIQSQLTESWCKEVEKRTNGEVVIQYFPASTLTKADQTYGEVVSGGIADIGMSALGYSRGRFPVAEAIDLPMGYTSGVQATAVANAMYEKFKPEEFNDTHILFFHAHGPGLIHTRDKEINTLEDLKGLKIRSTGTSGLVMDALGASPVGTSMRECYPMLQKGVVDGSCHPIESNKGWKLGEVVHYMIQNFSTAYTTTFGVFMNKNQWSKLTPEQQNAIMEINREWAVKHAEAWDESDKEGMAFFKEKGGIVIPQSAGDAEKWRQAALPVLDNYIKKVSEKGVDGKAVVDFIKANM</sequence>
<dbReference type="GO" id="GO:0055085">
    <property type="term" value="P:transmembrane transport"/>
    <property type="evidence" value="ECO:0007669"/>
    <property type="project" value="InterPro"/>
</dbReference>
<keyword evidence="4" id="KW-1185">Reference proteome</keyword>
<dbReference type="Gene3D" id="3.40.190.170">
    <property type="entry name" value="Bacterial extracellular solute-binding protein, family 7"/>
    <property type="match status" value="1"/>
</dbReference>
<dbReference type="Proteomes" id="UP000005778">
    <property type="component" value="Chromosome"/>
</dbReference>
<dbReference type="CDD" id="cd13665">
    <property type="entry name" value="PBP2_TRAP_Dctp3_4"/>
    <property type="match status" value="1"/>
</dbReference>
<dbReference type="PANTHER" id="PTHR33376:SF15">
    <property type="entry name" value="BLL6794 PROTEIN"/>
    <property type="match status" value="1"/>
</dbReference>
<evidence type="ECO:0000313" key="3">
    <source>
        <dbReference type="EMBL" id="EIM62781.1"/>
    </source>
</evidence>
<dbReference type="OrthoDB" id="8912194at2"/>
<dbReference type="AlphaFoldDB" id="I5AZW8"/>
<dbReference type="Pfam" id="PF03480">
    <property type="entry name" value="DctP"/>
    <property type="match status" value="1"/>
</dbReference>
<dbReference type="SUPFAM" id="SSF53850">
    <property type="entry name" value="Periplasmic binding protein-like II"/>
    <property type="match status" value="1"/>
</dbReference>
<feature type="chain" id="PRO_5003700369" evidence="2">
    <location>
        <begin position="23"/>
        <end position="330"/>
    </location>
</feature>
<keyword evidence="1 2" id="KW-0732">Signal</keyword>
<dbReference type="eggNOG" id="COG1638">
    <property type="taxonomic scope" value="Bacteria"/>
</dbReference>
<evidence type="ECO:0000256" key="2">
    <source>
        <dbReference type="SAM" id="SignalP"/>
    </source>
</evidence>
<name>I5AZW8_9BACT</name>
<reference evidence="3 4" key="2">
    <citation type="submission" date="2012-02" db="EMBL/GenBank/DDBJ databases">
        <title>Improved High-Quality Draft sequence of Desulfobacter postgatei 2ac9.</title>
        <authorList>
            <consortium name="US DOE Joint Genome Institute"/>
            <person name="Lucas S."/>
            <person name="Han J."/>
            <person name="Lapidus A."/>
            <person name="Cheng J.-F."/>
            <person name="Goodwin L."/>
            <person name="Pitluck S."/>
            <person name="Peters L."/>
            <person name="Ovchinnikova G."/>
            <person name="Held B."/>
            <person name="Detter J.C."/>
            <person name="Han C."/>
            <person name="Tapia R."/>
            <person name="Land M."/>
            <person name="Hauser L."/>
            <person name="Kyrpides N."/>
            <person name="Ivanova N."/>
            <person name="Pagani I."/>
            <person name="Orellana R."/>
            <person name="Lovley D."/>
            <person name="Woyke T."/>
        </authorList>
    </citation>
    <scope>NUCLEOTIDE SEQUENCE [LARGE SCALE GENOMIC DNA]</scope>
    <source>
        <strain evidence="3 4">2ac9</strain>
    </source>
</reference>
<dbReference type="PANTHER" id="PTHR33376">
    <property type="match status" value="1"/>
</dbReference>
<dbReference type="NCBIfam" id="NF037995">
    <property type="entry name" value="TRAP_S1"/>
    <property type="match status" value="1"/>
</dbReference>
<dbReference type="RefSeq" id="WP_004071546.1">
    <property type="nucleotide sequence ID" value="NZ_CM001488.1"/>
</dbReference>
<protein>
    <submittedName>
        <fullName evidence="3">TRAP-type C4-dicarboxylate transport system, periplasmic component</fullName>
    </submittedName>
</protein>
<gene>
    <name evidence="3" type="ORF">DespoDRAFT_00797</name>
</gene>
<accession>I5AZW8</accession>
<organism evidence="3 4">
    <name type="scientific">Desulfobacter postgatei 2ac9</name>
    <dbReference type="NCBI Taxonomy" id="879212"/>
    <lineage>
        <taxon>Bacteria</taxon>
        <taxon>Pseudomonadati</taxon>
        <taxon>Thermodesulfobacteriota</taxon>
        <taxon>Desulfobacteria</taxon>
        <taxon>Desulfobacterales</taxon>
        <taxon>Desulfobacteraceae</taxon>
        <taxon>Desulfobacter</taxon>
    </lineage>
</organism>
<feature type="signal peptide" evidence="2">
    <location>
        <begin position="1"/>
        <end position="22"/>
    </location>
</feature>
<proteinExistence type="predicted"/>
<evidence type="ECO:0000313" key="4">
    <source>
        <dbReference type="Proteomes" id="UP000005778"/>
    </source>
</evidence>